<dbReference type="PANTHER" id="PTHR43611:SF3">
    <property type="entry name" value="FLAVIN MONONUCLEOTIDE HYDROLASE 1, CHLOROPLATIC"/>
    <property type="match status" value="1"/>
</dbReference>
<sequence>MDFIRMEDECMIKNIVFDMGNVLLAYKPKEYVKTITTDETIADAILKEFLFSQEWIMLDAGEITEEEAVARVQARIPEYAEYVQKAMDNWHTDLTPIEGMDNLVKTLKEKGYNIYLLSNTSLRFYQYQPNVEMFKHFDGFFISAKERLLKPQKEIYEKFLERFNLVSNECLFIDDLEENIKGAESVGIIGHQFRGKDELVEYLKTNGIL</sequence>
<dbReference type="GO" id="GO:0016787">
    <property type="term" value="F:hydrolase activity"/>
    <property type="evidence" value="ECO:0007669"/>
    <property type="project" value="UniProtKB-KW"/>
</dbReference>
<dbReference type="NCBIfam" id="TIGR01509">
    <property type="entry name" value="HAD-SF-IA-v3"/>
    <property type="match status" value="1"/>
</dbReference>
<dbReference type="InterPro" id="IPR023214">
    <property type="entry name" value="HAD_sf"/>
</dbReference>
<keyword evidence="1" id="KW-0378">Hydrolase</keyword>
<accession>A0A7C8HFR7</accession>
<protein>
    <submittedName>
        <fullName evidence="1">HAD-IA family hydrolase</fullName>
    </submittedName>
</protein>
<dbReference type="Pfam" id="PF00702">
    <property type="entry name" value="Hydrolase"/>
    <property type="match status" value="1"/>
</dbReference>
<evidence type="ECO:0000313" key="2">
    <source>
        <dbReference type="Proteomes" id="UP000483018"/>
    </source>
</evidence>
<dbReference type="NCBIfam" id="TIGR01549">
    <property type="entry name" value="HAD-SF-IA-v1"/>
    <property type="match status" value="1"/>
</dbReference>
<reference evidence="1 2" key="1">
    <citation type="submission" date="2019-12" db="EMBL/GenBank/DDBJ databases">
        <title>Defluviitalea raffinosedens, isolated from a biogas fermenter, genome sequencing and characterization.</title>
        <authorList>
            <person name="Rettenmaier R."/>
            <person name="Schneider M."/>
            <person name="Neuhaus K."/>
            <person name="Liebl W."/>
            <person name="Zverlov V."/>
        </authorList>
    </citation>
    <scope>NUCLEOTIDE SEQUENCE [LARGE SCALE GENOMIC DNA]</scope>
    <source>
        <strain evidence="1 2">249c-K6</strain>
    </source>
</reference>
<dbReference type="PRINTS" id="PR00413">
    <property type="entry name" value="HADHALOGNASE"/>
</dbReference>
<gene>
    <name evidence="1" type="ORF">GND95_07210</name>
</gene>
<dbReference type="AlphaFoldDB" id="A0A7C8HFR7"/>
<organism evidence="1 2">
    <name type="scientific">Defluviitalea raffinosedens</name>
    <dbReference type="NCBI Taxonomy" id="1450156"/>
    <lineage>
        <taxon>Bacteria</taxon>
        <taxon>Bacillati</taxon>
        <taxon>Bacillota</taxon>
        <taxon>Clostridia</taxon>
        <taxon>Lachnospirales</taxon>
        <taxon>Defluviitaleaceae</taxon>
        <taxon>Defluviitalea</taxon>
    </lineage>
</organism>
<proteinExistence type="predicted"/>
<dbReference type="InterPro" id="IPR023198">
    <property type="entry name" value="PGP-like_dom2"/>
</dbReference>
<dbReference type="SFLD" id="SFLDG01129">
    <property type="entry name" value="C1.5:_HAD__Beta-PGM__Phosphata"/>
    <property type="match status" value="1"/>
</dbReference>
<dbReference type="InterPro" id="IPR006439">
    <property type="entry name" value="HAD-SF_hydro_IA"/>
</dbReference>
<dbReference type="PANTHER" id="PTHR43611">
    <property type="entry name" value="ALPHA-D-GLUCOSE 1-PHOSPHATE PHOSPHATASE"/>
    <property type="match status" value="1"/>
</dbReference>
<dbReference type="CDD" id="cd02603">
    <property type="entry name" value="HAD_sEH-N_like"/>
    <property type="match status" value="1"/>
</dbReference>
<dbReference type="InterPro" id="IPR036412">
    <property type="entry name" value="HAD-like_sf"/>
</dbReference>
<dbReference type="SFLD" id="SFLDS00003">
    <property type="entry name" value="Haloacid_Dehalogenase"/>
    <property type="match status" value="1"/>
</dbReference>
<dbReference type="Gene3D" id="3.40.50.1000">
    <property type="entry name" value="HAD superfamily/HAD-like"/>
    <property type="match status" value="1"/>
</dbReference>
<dbReference type="SUPFAM" id="SSF56784">
    <property type="entry name" value="HAD-like"/>
    <property type="match status" value="1"/>
</dbReference>
<keyword evidence="2" id="KW-1185">Reference proteome</keyword>
<evidence type="ECO:0000313" key="1">
    <source>
        <dbReference type="EMBL" id="KAE9634453.1"/>
    </source>
</evidence>
<dbReference type="Gene3D" id="1.10.150.240">
    <property type="entry name" value="Putative phosphatase, domain 2"/>
    <property type="match status" value="1"/>
</dbReference>
<dbReference type="Proteomes" id="UP000483018">
    <property type="component" value="Unassembled WGS sequence"/>
</dbReference>
<name>A0A7C8HFR7_9FIRM</name>
<dbReference type="EMBL" id="WSLF01000005">
    <property type="protein sequence ID" value="KAE9634453.1"/>
    <property type="molecule type" value="Genomic_DNA"/>
</dbReference>
<comment type="caution">
    <text evidence="1">The sequence shown here is derived from an EMBL/GenBank/DDBJ whole genome shotgun (WGS) entry which is preliminary data.</text>
</comment>